<keyword evidence="6" id="KW-1185">Reference proteome</keyword>
<sequence length="261" mass="28322">MGKLLEKTSEVPVMTQSDKIEGRNPVLEALKAEREIDKILIAKGAEQGSVQKIIGAAKDRGIPIQYVERQKLDQLSESHSHQGIIAFVAAYRYVEVEDILAKAAQKGESPFIVILDEITDPHNLGSILRTANAAGVHGVIIPKRRAVGLTAVVAKTSAGAIEYVPVAKVSNLAQTIDTLKDKGLWVVGADMDGQNTYYEQDLTGNTALVIGSEGQGIGRLIKEKCDFIVRIPMKGQLSSLNASVAASLMMYEVMRQRDQKK</sequence>
<dbReference type="Gene3D" id="3.30.1330.30">
    <property type="match status" value="1"/>
</dbReference>
<dbReference type="SMART" id="SM00967">
    <property type="entry name" value="SpoU_sub_bind"/>
    <property type="match status" value="1"/>
</dbReference>
<dbReference type="SUPFAM" id="SSF75217">
    <property type="entry name" value="alpha/beta knot"/>
    <property type="match status" value="1"/>
</dbReference>
<evidence type="ECO:0000313" key="5">
    <source>
        <dbReference type="EMBL" id="SHJ37369.1"/>
    </source>
</evidence>
<dbReference type="GO" id="GO:0032259">
    <property type="term" value="P:methylation"/>
    <property type="evidence" value="ECO:0007669"/>
    <property type="project" value="UniProtKB-KW"/>
</dbReference>
<evidence type="ECO:0000256" key="1">
    <source>
        <dbReference type="ARBA" id="ARBA00007228"/>
    </source>
</evidence>
<dbReference type="EMBL" id="FQZV01000022">
    <property type="protein sequence ID" value="SHJ37369.1"/>
    <property type="molecule type" value="Genomic_DNA"/>
</dbReference>
<evidence type="ECO:0000256" key="2">
    <source>
        <dbReference type="ARBA" id="ARBA00022603"/>
    </source>
</evidence>
<dbReference type="CDD" id="cd18103">
    <property type="entry name" value="SpoU-like_RlmB"/>
    <property type="match status" value="1"/>
</dbReference>
<dbReference type="AlphaFoldDB" id="A0A1M6ISQ5"/>
<comment type="similarity">
    <text evidence="1">Belongs to the class IV-like SAM-binding methyltransferase superfamily. RNA methyltransferase TrmH family.</text>
</comment>
<organism evidence="5 6">
    <name type="scientific">Geosporobacter subterraneus DSM 17957</name>
    <dbReference type="NCBI Taxonomy" id="1121919"/>
    <lineage>
        <taxon>Bacteria</taxon>
        <taxon>Bacillati</taxon>
        <taxon>Bacillota</taxon>
        <taxon>Clostridia</taxon>
        <taxon>Peptostreptococcales</taxon>
        <taxon>Thermotaleaceae</taxon>
        <taxon>Geosporobacter</taxon>
    </lineage>
</organism>
<dbReference type="InterPro" id="IPR029028">
    <property type="entry name" value="Alpha/beta_knot_MTases"/>
</dbReference>
<dbReference type="InterPro" id="IPR001537">
    <property type="entry name" value="SpoU_MeTrfase"/>
</dbReference>
<dbReference type="InterPro" id="IPR029026">
    <property type="entry name" value="tRNA_m1G_MTases_N"/>
</dbReference>
<dbReference type="GO" id="GO:0005829">
    <property type="term" value="C:cytosol"/>
    <property type="evidence" value="ECO:0007669"/>
    <property type="project" value="TreeGrafter"/>
</dbReference>
<evidence type="ECO:0000259" key="4">
    <source>
        <dbReference type="SMART" id="SM00967"/>
    </source>
</evidence>
<accession>A0A1M6ISQ5</accession>
<dbReference type="FunFam" id="3.40.1280.10:FF:000008">
    <property type="entry name" value="Group 3 RNA methyltransferase TrmH"/>
    <property type="match status" value="1"/>
</dbReference>
<evidence type="ECO:0000256" key="3">
    <source>
        <dbReference type="ARBA" id="ARBA00022679"/>
    </source>
</evidence>
<dbReference type="SUPFAM" id="SSF55315">
    <property type="entry name" value="L30e-like"/>
    <property type="match status" value="1"/>
</dbReference>
<dbReference type="GO" id="GO:0008173">
    <property type="term" value="F:RNA methyltransferase activity"/>
    <property type="evidence" value="ECO:0007669"/>
    <property type="project" value="InterPro"/>
</dbReference>
<dbReference type="Pfam" id="PF00588">
    <property type="entry name" value="SpoU_methylase"/>
    <property type="match status" value="1"/>
</dbReference>
<dbReference type="InterPro" id="IPR004441">
    <property type="entry name" value="rRNA_MeTrfase_TrmH"/>
</dbReference>
<evidence type="ECO:0000313" key="6">
    <source>
        <dbReference type="Proteomes" id="UP000184536"/>
    </source>
</evidence>
<protein>
    <submittedName>
        <fullName evidence="5">23S rRNA (Guanosine2251-2'-O)-methyltransferase</fullName>
    </submittedName>
</protein>
<feature type="domain" description="RNA 2-O ribose methyltransferase substrate binding" evidence="4">
    <location>
        <begin position="19"/>
        <end position="94"/>
    </location>
</feature>
<keyword evidence="2 5" id="KW-0489">Methyltransferase</keyword>
<proteinExistence type="inferred from homology"/>
<gene>
    <name evidence="5" type="ORF">SAMN02745975_01951</name>
</gene>
<reference evidence="6" key="1">
    <citation type="submission" date="2016-11" db="EMBL/GenBank/DDBJ databases">
        <authorList>
            <person name="Varghese N."/>
            <person name="Submissions S."/>
        </authorList>
    </citation>
    <scope>NUCLEOTIDE SEQUENCE [LARGE SCALE GENOMIC DNA]</scope>
    <source>
        <strain evidence="6">DSM 17957</strain>
    </source>
</reference>
<dbReference type="InterPro" id="IPR013123">
    <property type="entry name" value="SpoU_subst-bd"/>
</dbReference>
<dbReference type="GO" id="GO:0003723">
    <property type="term" value="F:RNA binding"/>
    <property type="evidence" value="ECO:0007669"/>
    <property type="project" value="InterPro"/>
</dbReference>
<dbReference type="InterPro" id="IPR029064">
    <property type="entry name" value="Ribosomal_eL30-like_sf"/>
</dbReference>
<dbReference type="NCBIfam" id="TIGR00186">
    <property type="entry name" value="rRNA_methyl_3"/>
    <property type="match status" value="1"/>
</dbReference>
<dbReference type="Gene3D" id="3.40.1280.10">
    <property type="match status" value="1"/>
</dbReference>
<keyword evidence="3 5" id="KW-0808">Transferase</keyword>
<dbReference type="PANTHER" id="PTHR46429">
    <property type="entry name" value="23S RRNA (GUANOSINE-2'-O-)-METHYLTRANSFERASE RLMB"/>
    <property type="match status" value="1"/>
</dbReference>
<dbReference type="STRING" id="1121919.SAMN02745975_01951"/>
<dbReference type="GO" id="GO:0006396">
    <property type="term" value="P:RNA processing"/>
    <property type="evidence" value="ECO:0007669"/>
    <property type="project" value="InterPro"/>
</dbReference>
<dbReference type="Proteomes" id="UP000184536">
    <property type="component" value="Unassembled WGS sequence"/>
</dbReference>
<dbReference type="Pfam" id="PF08032">
    <property type="entry name" value="SpoU_sub_bind"/>
    <property type="match status" value="1"/>
</dbReference>
<name>A0A1M6ISQ5_9FIRM</name>
<dbReference type="PANTHER" id="PTHR46429:SF1">
    <property type="entry name" value="23S RRNA (GUANOSINE-2'-O-)-METHYLTRANSFERASE RLMB"/>
    <property type="match status" value="1"/>
</dbReference>